<evidence type="ECO:0000313" key="6">
    <source>
        <dbReference type="Proteomes" id="UP000625711"/>
    </source>
</evidence>
<dbReference type="AlphaFoldDB" id="A0A834IU73"/>
<evidence type="ECO:0000256" key="1">
    <source>
        <dbReference type="ARBA" id="ARBA00022614"/>
    </source>
</evidence>
<evidence type="ECO:0000256" key="4">
    <source>
        <dbReference type="SAM" id="SignalP"/>
    </source>
</evidence>
<evidence type="ECO:0000313" key="5">
    <source>
        <dbReference type="EMBL" id="KAF7286131.1"/>
    </source>
</evidence>
<feature type="chain" id="PRO_5032915656" evidence="4">
    <location>
        <begin position="20"/>
        <end position="428"/>
    </location>
</feature>
<dbReference type="OrthoDB" id="676979at2759"/>
<evidence type="ECO:0000256" key="2">
    <source>
        <dbReference type="ARBA" id="ARBA00022737"/>
    </source>
</evidence>
<feature type="transmembrane region" description="Helical" evidence="3">
    <location>
        <begin position="371"/>
        <end position="396"/>
    </location>
</feature>
<dbReference type="PROSITE" id="PS51450">
    <property type="entry name" value="LRR"/>
    <property type="match status" value="1"/>
</dbReference>
<reference evidence="5" key="1">
    <citation type="submission" date="2020-08" db="EMBL/GenBank/DDBJ databases">
        <title>Genome sequencing and assembly of the red palm weevil Rhynchophorus ferrugineus.</title>
        <authorList>
            <person name="Dias G.B."/>
            <person name="Bergman C.M."/>
            <person name="Manee M."/>
        </authorList>
    </citation>
    <scope>NUCLEOTIDE SEQUENCE</scope>
    <source>
        <strain evidence="5">AA-2017</strain>
        <tissue evidence="5">Whole larva</tissue>
    </source>
</reference>
<feature type="signal peptide" evidence="4">
    <location>
        <begin position="1"/>
        <end position="19"/>
    </location>
</feature>
<dbReference type="Proteomes" id="UP000625711">
    <property type="component" value="Unassembled WGS sequence"/>
</dbReference>
<dbReference type="Gene3D" id="3.80.10.10">
    <property type="entry name" value="Ribonuclease Inhibitor"/>
    <property type="match status" value="2"/>
</dbReference>
<evidence type="ECO:0000256" key="3">
    <source>
        <dbReference type="SAM" id="Phobius"/>
    </source>
</evidence>
<accession>A0A834IU73</accession>
<comment type="caution">
    <text evidence="5">The sequence shown here is derived from an EMBL/GenBank/DDBJ whole genome shotgun (WGS) entry which is preliminary data.</text>
</comment>
<organism evidence="5 6">
    <name type="scientific">Rhynchophorus ferrugineus</name>
    <name type="common">Red palm weevil</name>
    <name type="synonym">Curculio ferrugineus</name>
    <dbReference type="NCBI Taxonomy" id="354439"/>
    <lineage>
        <taxon>Eukaryota</taxon>
        <taxon>Metazoa</taxon>
        <taxon>Ecdysozoa</taxon>
        <taxon>Arthropoda</taxon>
        <taxon>Hexapoda</taxon>
        <taxon>Insecta</taxon>
        <taxon>Pterygota</taxon>
        <taxon>Neoptera</taxon>
        <taxon>Endopterygota</taxon>
        <taxon>Coleoptera</taxon>
        <taxon>Polyphaga</taxon>
        <taxon>Cucujiformia</taxon>
        <taxon>Curculionidae</taxon>
        <taxon>Dryophthorinae</taxon>
        <taxon>Rhynchophorus</taxon>
    </lineage>
</organism>
<dbReference type="InterPro" id="IPR003591">
    <property type="entry name" value="Leu-rich_rpt_typical-subtyp"/>
</dbReference>
<dbReference type="SMART" id="SM00369">
    <property type="entry name" value="LRR_TYP"/>
    <property type="match status" value="3"/>
</dbReference>
<name>A0A834IU73_RHYFE</name>
<proteinExistence type="predicted"/>
<keyword evidence="4" id="KW-0732">Signal</keyword>
<dbReference type="SUPFAM" id="SSF52058">
    <property type="entry name" value="L domain-like"/>
    <property type="match status" value="1"/>
</dbReference>
<dbReference type="PANTHER" id="PTHR24366">
    <property type="entry name" value="IG(IMMUNOGLOBULIN) AND LRR(LEUCINE RICH REPEAT) DOMAINS"/>
    <property type="match status" value="1"/>
</dbReference>
<keyword evidence="2" id="KW-0677">Repeat</keyword>
<protein>
    <submittedName>
        <fullName evidence="5">Uncharacterized protein</fullName>
    </submittedName>
</protein>
<dbReference type="InterPro" id="IPR032675">
    <property type="entry name" value="LRR_dom_sf"/>
</dbReference>
<dbReference type="Pfam" id="PF13855">
    <property type="entry name" value="LRR_8"/>
    <property type="match status" value="1"/>
</dbReference>
<dbReference type="EMBL" id="JAACXV010000036">
    <property type="protein sequence ID" value="KAF7286131.1"/>
    <property type="molecule type" value="Genomic_DNA"/>
</dbReference>
<keyword evidence="3" id="KW-1133">Transmembrane helix</keyword>
<keyword evidence="1" id="KW-0433">Leucine-rich repeat</keyword>
<keyword evidence="3" id="KW-0812">Transmembrane</keyword>
<gene>
    <name evidence="5" type="ORF">GWI33_007381</name>
</gene>
<dbReference type="InterPro" id="IPR001611">
    <property type="entry name" value="Leu-rich_rpt"/>
</dbReference>
<keyword evidence="6" id="KW-1185">Reference proteome</keyword>
<keyword evidence="3" id="KW-0472">Membrane</keyword>
<sequence length="428" mass="49604">MNWNYVWFILICLLYSILANDIPGKACLTREYPDIRTFNDLSDFKKNRISFNSKYSDFRGHNVVFKAKEIRNISANSFVAYTSENVVHLNLSHKSIDVIEPRAFASLICVKYLDLSHNNIIGITRQTFFDLASLTTLDLSWNKIRVLHHFTFKYSTNLILLDLSHNDMVRMEDLALNLLTKLERLVLAHNRYLRKFYYFHLFEQLVSLKYLDLSFCAINMFNVYVLRECKQLEVLDLAGNDIVHFTLTEGSVPYNNLAFMNLSDNSLMEMDVDNLKRLFPNDHLIVDINDNGFYCSELEKVVDRLGEYNISVSPGRSFDAEEQRNAIICDTVNATNNYSYKLDTTTTPKPTTSRSLAVMNTYYSEIARHRVIVILLGIILFFAGAYNIFIMVDYCMDLGVTKRVFRKHQPRAASQPVETPPEMEPLRS</sequence>